<evidence type="ECO:0000313" key="6">
    <source>
        <dbReference type="EMBL" id="KAG8199898.1"/>
    </source>
</evidence>
<dbReference type="Pfam" id="PF01290">
    <property type="entry name" value="Thymosin"/>
    <property type="match status" value="2"/>
</dbReference>
<evidence type="ECO:0000256" key="4">
    <source>
        <dbReference type="ARBA" id="ARBA00023212"/>
    </source>
</evidence>
<dbReference type="GO" id="GO:0005737">
    <property type="term" value="C:cytoplasm"/>
    <property type="evidence" value="ECO:0007669"/>
    <property type="project" value="TreeGrafter"/>
</dbReference>
<comment type="subcellular location">
    <subcellularLocation>
        <location evidence="1">Cytoplasm</location>
        <location evidence="1">Cytoskeleton</location>
    </subcellularLocation>
</comment>
<reference evidence="6 7" key="1">
    <citation type="journal article" date="2022" name="Nat. Ecol. Evol.">
        <title>A masculinizing supergene underlies an exaggerated male reproductive morph in a spider.</title>
        <authorList>
            <person name="Hendrickx F."/>
            <person name="De Corte Z."/>
            <person name="Sonet G."/>
            <person name="Van Belleghem S.M."/>
            <person name="Kostlbacher S."/>
            <person name="Vangestel C."/>
        </authorList>
    </citation>
    <scope>NUCLEOTIDE SEQUENCE [LARGE SCALE GENOMIC DNA]</scope>
    <source>
        <strain evidence="6">W744_W776</strain>
    </source>
</reference>
<sequence length="149" mass="16672">MLLFKVFSAPDLAWRPPRSVSAAISPTPLLRDRSSAPPAPKHRSSSLFSAHPLLTMSSPSKEELPKVSNEFKNELEKFDSAKMKKTDTQEKNPLPSKEVLTQEKVYERKQVVLQGLSGFDRSKLRKTVTVEKNIIPTKEVIEQEKSGAA</sequence>
<keyword evidence="7" id="KW-1185">Reference proteome</keyword>
<dbReference type="GO" id="GO:0005856">
    <property type="term" value="C:cytoskeleton"/>
    <property type="evidence" value="ECO:0007669"/>
    <property type="project" value="UniProtKB-SubCell"/>
</dbReference>
<dbReference type="InterPro" id="IPR001152">
    <property type="entry name" value="Beta-thymosin"/>
</dbReference>
<dbReference type="EMBL" id="JAFNEN010000023">
    <property type="protein sequence ID" value="KAG8199898.1"/>
    <property type="molecule type" value="Genomic_DNA"/>
</dbReference>
<feature type="region of interest" description="Disordered" evidence="5">
    <location>
        <begin position="23"/>
        <end position="101"/>
    </location>
</feature>
<dbReference type="Gene3D" id="1.20.5.520">
    <property type="entry name" value="Single helix bin"/>
    <property type="match status" value="2"/>
</dbReference>
<evidence type="ECO:0000256" key="3">
    <source>
        <dbReference type="ARBA" id="ARBA00022490"/>
    </source>
</evidence>
<dbReference type="PANTHER" id="PTHR12021">
    <property type="entry name" value="THYMOSIN BETA"/>
    <property type="match status" value="1"/>
</dbReference>
<dbReference type="GO" id="GO:0030334">
    <property type="term" value="P:regulation of cell migration"/>
    <property type="evidence" value="ECO:0007669"/>
    <property type="project" value="TreeGrafter"/>
</dbReference>
<dbReference type="InterPro" id="IPR038386">
    <property type="entry name" value="Beta-thymosin_sf"/>
</dbReference>
<keyword evidence="4" id="KW-0206">Cytoskeleton</keyword>
<comment type="similarity">
    <text evidence="2">Belongs to the thymosin beta family.</text>
</comment>
<accession>A0AAV6VV05</accession>
<evidence type="ECO:0000256" key="1">
    <source>
        <dbReference type="ARBA" id="ARBA00004245"/>
    </source>
</evidence>
<gene>
    <name evidence="6" type="ORF">JTE90_015886</name>
</gene>
<name>A0AAV6VV05_9ARAC</name>
<proteinExistence type="inferred from homology"/>
<dbReference type="AlphaFoldDB" id="A0AAV6VV05"/>
<dbReference type="GO" id="GO:0003785">
    <property type="term" value="F:actin monomer binding"/>
    <property type="evidence" value="ECO:0007669"/>
    <property type="project" value="InterPro"/>
</dbReference>
<comment type="caution">
    <text evidence="6">The sequence shown here is derived from an EMBL/GenBank/DDBJ whole genome shotgun (WGS) entry which is preliminary data.</text>
</comment>
<dbReference type="GO" id="GO:0007015">
    <property type="term" value="P:actin filament organization"/>
    <property type="evidence" value="ECO:0007669"/>
    <property type="project" value="InterPro"/>
</dbReference>
<feature type="compositionally biased region" description="Basic and acidic residues" evidence="5">
    <location>
        <begin position="60"/>
        <end position="90"/>
    </location>
</feature>
<evidence type="ECO:0000313" key="7">
    <source>
        <dbReference type="Proteomes" id="UP000827092"/>
    </source>
</evidence>
<evidence type="ECO:0000256" key="2">
    <source>
        <dbReference type="ARBA" id="ARBA00009511"/>
    </source>
</evidence>
<protein>
    <submittedName>
        <fullName evidence="6">Uncharacterized protein</fullName>
    </submittedName>
</protein>
<keyword evidence="3" id="KW-0963">Cytoplasm</keyword>
<dbReference type="PANTHER" id="PTHR12021:SF26">
    <property type="entry name" value="THYMOSIN BETA"/>
    <property type="match status" value="1"/>
</dbReference>
<evidence type="ECO:0000256" key="5">
    <source>
        <dbReference type="SAM" id="MobiDB-lite"/>
    </source>
</evidence>
<dbReference type="Proteomes" id="UP000827092">
    <property type="component" value="Unassembled WGS sequence"/>
</dbReference>
<dbReference type="SMART" id="SM00152">
    <property type="entry name" value="THY"/>
    <property type="match status" value="2"/>
</dbReference>
<dbReference type="FunFam" id="1.20.5.520:FF:000001">
    <property type="entry name" value="Thymosin beta"/>
    <property type="match status" value="2"/>
</dbReference>
<organism evidence="6 7">
    <name type="scientific">Oedothorax gibbosus</name>
    <dbReference type="NCBI Taxonomy" id="931172"/>
    <lineage>
        <taxon>Eukaryota</taxon>
        <taxon>Metazoa</taxon>
        <taxon>Ecdysozoa</taxon>
        <taxon>Arthropoda</taxon>
        <taxon>Chelicerata</taxon>
        <taxon>Arachnida</taxon>
        <taxon>Araneae</taxon>
        <taxon>Araneomorphae</taxon>
        <taxon>Entelegynae</taxon>
        <taxon>Araneoidea</taxon>
        <taxon>Linyphiidae</taxon>
        <taxon>Erigoninae</taxon>
        <taxon>Oedothorax</taxon>
    </lineage>
</organism>